<dbReference type="PANTHER" id="PTHR33164">
    <property type="entry name" value="TRANSCRIPTIONAL REGULATOR, MARR FAMILY"/>
    <property type="match status" value="1"/>
</dbReference>
<organism evidence="2 3">
    <name type="scientific">Mycolicibacter kumamotonensis</name>
    <dbReference type="NCBI Taxonomy" id="354243"/>
    <lineage>
        <taxon>Bacteria</taxon>
        <taxon>Bacillati</taxon>
        <taxon>Actinomycetota</taxon>
        <taxon>Actinomycetes</taxon>
        <taxon>Mycobacteriales</taxon>
        <taxon>Mycobacteriaceae</taxon>
        <taxon>Mycolicibacter</taxon>
    </lineage>
</organism>
<dbReference type="GO" id="GO:0003700">
    <property type="term" value="F:DNA-binding transcription factor activity"/>
    <property type="evidence" value="ECO:0007669"/>
    <property type="project" value="InterPro"/>
</dbReference>
<accession>A0A1B8SDZ6</accession>
<dbReference type="PROSITE" id="PS50995">
    <property type="entry name" value="HTH_MARR_2"/>
    <property type="match status" value="1"/>
</dbReference>
<dbReference type="InterPro" id="IPR000835">
    <property type="entry name" value="HTH_MarR-typ"/>
</dbReference>
<dbReference type="Pfam" id="PF01047">
    <property type="entry name" value="MarR"/>
    <property type="match status" value="1"/>
</dbReference>
<dbReference type="OrthoDB" id="8635520at2"/>
<proteinExistence type="predicted"/>
<dbReference type="GO" id="GO:0006950">
    <property type="term" value="P:response to stress"/>
    <property type="evidence" value="ECO:0007669"/>
    <property type="project" value="TreeGrafter"/>
</dbReference>
<dbReference type="PANTHER" id="PTHR33164:SF43">
    <property type="entry name" value="HTH-TYPE TRANSCRIPTIONAL REPRESSOR YETL"/>
    <property type="match status" value="1"/>
</dbReference>
<dbReference type="Proteomes" id="UP000092668">
    <property type="component" value="Unassembled WGS sequence"/>
</dbReference>
<keyword evidence="3" id="KW-1185">Reference proteome</keyword>
<evidence type="ECO:0000313" key="3">
    <source>
        <dbReference type="Proteomes" id="UP000092668"/>
    </source>
</evidence>
<dbReference type="SUPFAM" id="SSF46785">
    <property type="entry name" value="Winged helix' DNA-binding domain"/>
    <property type="match status" value="1"/>
</dbReference>
<dbReference type="PRINTS" id="PR00598">
    <property type="entry name" value="HTHMARR"/>
</dbReference>
<dbReference type="EMBL" id="LFOE01000023">
    <property type="protein sequence ID" value="OBY30932.1"/>
    <property type="molecule type" value="Genomic_DNA"/>
</dbReference>
<dbReference type="AlphaFoldDB" id="A0A1B8SDZ6"/>
<gene>
    <name evidence="2" type="ORF">ACT18_15155</name>
</gene>
<dbReference type="SMART" id="SM00347">
    <property type="entry name" value="HTH_MARR"/>
    <property type="match status" value="1"/>
</dbReference>
<name>A0A1B8SDZ6_9MYCO</name>
<dbReference type="Gene3D" id="1.10.10.10">
    <property type="entry name" value="Winged helix-like DNA-binding domain superfamily/Winged helix DNA-binding domain"/>
    <property type="match status" value="1"/>
</dbReference>
<dbReference type="InterPro" id="IPR036390">
    <property type="entry name" value="WH_DNA-bd_sf"/>
</dbReference>
<dbReference type="InterPro" id="IPR036388">
    <property type="entry name" value="WH-like_DNA-bd_sf"/>
</dbReference>
<reference evidence="2 3" key="1">
    <citation type="submission" date="2015-06" db="EMBL/GenBank/DDBJ databases">
        <title>Genome sequence of Mycobacterium kumamotonense strain Roo.</title>
        <authorList>
            <person name="Greninger A.L."/>
            <person name="Cunningham G."/>
            <person name="Miller S."/>
        </authorList>
    </citation>
    <scope>NUCLEOTIDE SEQUENCE [LARGE SCALE GENOMIC DNA]</scope>
    <source>
        <strain evidence="2 3">Roo</strain>
    </source>
</reference>
<dbReference type="InterPro" id="IPR039422">
    <property type="entry name" value="MarR/SlyA-like"/>
</dbReference>
<evidence type="ECO:0000259" key="1">
    <source>
        <dbReference type="PROSITE" id="PS50995"/>
    </source>
</evidence>
<sequence>MDGFISGRNGGAAPELSLAEQKSWQNYLATVLHMTTLLNRQLSNAHQLSLADVQLLDLLGNAPSGSIQMGELAGALPSLPSRLTRQVRRLEGKGLVKRTTSPRDRRRVLAAITETGRTLMEEAMITYANEVRTNFLGPLTRSQITAMAATCGQIGDALKRPKRSPVNGT</sequence>
<dbReference type="RefSeq" id="WP_065288661.1">
    <property type="nucleotide sequence ID" value="NZ_LFOE01000023.1"/>
</dbReference>
<comment type="caution">
    <text evidence="2">The sequence shown here is derived from an EMBL/GenBank/DDBJ whole genome shotgun (WGS) entry which is preliminary data.</text>
</comment>
<protein>
    <recommendedName>
        <fullName evidence="1">HTH marR-type domain-containing protein</fullName>
    </recommendedName>
</protein>
<feature type="domain" description="HTH marR-type" evidence="1">
    <location>
        <begin position="25"/>
        <end position="156"/>
    </location>
</feature>
<evidence type="ECO:0000313" key="2">
    <source>
        <dbReference type="EMBL" id="OBY30932.1"/>
    </source>
</evidence>